<dbReference type="InterPro" id="IPR036938">
    <property type="entry name" value="PAP2/HPO_sf"/>
</dbReference>
<keyword evidence="4" id="KW-1185">Reference proteome</keyword>
<gene>
    <name evidence="3" type="ORF">GCM10009804_64400</name>
</gene>
<dbReference type="PANTHER" id="PTHR14969:SF13">
    <property type="entry name" value="AT30094P"/>
    <property type="match status" value="1"/>
</dbReference>
<name>A0ABN2E9D4_9ACTN</name>
<accession>A0ABN2E9D4</accession>
<proteinExistence type="predicted"/>
<dbReference type="PANTHER" id="PTHR14969">
    <property type="entry name" value="SPHINGOSINE-1-PHOSPHATE PHOSPHOHYDROLASE"/>
    <property type="match status" value="1"/>
</dbReference>
<comment type="caution">
    <text evidence="3">The sequence shown here is derived from an EMBL/GenBank/DDBJ whole genome shotgun (WGS) entry which is preliminary data.</text>
</comment>
<evidence type="ECO:0000256" key="1">
    <source>
        <dbReference type="SAM" id="Phobius"/>
    </source>
</evidence>
<evidence type="ECO:0000313" key="3">
    <source>
        <dbReference type="EMBL" id="GAA1598961.1"/>
    </source>
</evidence>
<keyword evidence="1" id="KW-1133">Transmembrane helix</keyword>
<feature type="transmembrane region" description="Helical" evidence="1">
    <location>
        <begin position="92"/>
        <end position="113"/>
    </location>
</feature>
<dbReference type="EMBL" id="BAAAPH010000027">
    <property type="protein sequence ID" value="GAA1598961.1"/>
    <property type="molecule type" value="Genomic_DNA"/>
</dbReference>
<dbReference type="SUPFAM" id="SSF48317">
    <property type="entry name" value="Acid phosphatase/Vanadium-dependent haloperoxidase"/>
    <property type="match status" value="1"/>
</dbReference>
<organism evidence="3 4">
    <name type="scientific">Kribbella hippodromi</name>
    <dbReference type="NCBI Taxonomy" id="434347"/>
    <lineage>
        <taxon>Bacteria</taxon>
        <taxon>Bacillati</taxon>
        <taxon>Actinomycetota</taxon>
        <taxon>Actinomycetes</taxon>
        <taxon>Propionibacteriales</taxon>
        <taxon>Kribbellaceae</taxon>
        <taxon>Kribbella</taxon>
    </lineage>
</organism>
<dbReference type="RefSeq" id="WP_344239629.1">
    <property type="nucleotide sequence ID" value="NZ_BAAAPH010000027.1"/>
</dbReference>
<sequence length="217" mass="22964">MPSRFNQRTVLGLVVVLLGVFAFVVQADAAVEGDGLVAFDPGLTSDFVAHRTAVLSTVARAATFLGEIPVLTILTIVAAALLRLFTHRWRPAIVLAAGMIGAATLTYTLKVLIGRHRPDASLVLGAVSNGFSFPSGHSLSSAVFFLLLAGLLWYSKASRAIKLAGTAVAVVLTAAVGLSRIYLGYHWATDVLAGWTVAATWLCLIATTVHFAGRRRH</sequence>
<evidence type="ECO:0000259" key="2">
    <source>
        <dbReference type="SMART" id="SM00014"/>
    </source>
</evidence>
<feature type="domain" description="Phosphatidic acid phosphatase type 2/haloperoxidase" evidence="2">
    <location>
        <begin position="92"/>
        <end position="206"/>
    </location>
</feature>
<dbReference type="CDD" id="cd03392">
    <property type="entry name" value="PAP2_like_2"/>
    <property type="match status" value="1"/>
</dbReference>
<dbReference type="Gene3D" id="1.20.144.10">
    <property type="entry name" value="Phosphatidic acid phosphatase type 2/haloperoxidase"/>
    <property type="match status" value="2"/>
</dbReference>
<protein>
    <recommendedName>
        <fullName evidence="2">Phosphatidic acid phosphatase type 2/haloperoxidase domain-containing protein</fullName>
    </recommendedName>
</protein>
<dbReference type="Proteomes" id="UP001501705">
    <property type="component" value="Unassembled WGS sequence"/>
</dbReference>
<keyword evidence="1" id="KW-0472">Membrane</keyword>
<dbReference type="SMART" id="SM00014">
    <property type="entry name" value="acidPPc"/>
    <property type="match status" value="1"/>
</dbReference>
<dbReference type="InterPro" id="IPR000326">
    <property type="entry name" value="PAP2/HPO"/>
</dbReference>
<dbReference type="Pfam" id="PF01569">
    <property type="entry name" value="PAP2"/>
    <property type="match status" value="1"/>
</dbReference>
<feature type="transmembrane region" description="Helical" evidence="1">
    <location>
        <begin position="64"/>
        <end position="85"/>
    </location>
</feature>
<feature type="transmembrane region" description="Helical" evidence="1">
    <location>
        <begin position="166"/>
        <end position="185"/>
    </location>
</feature>
<reference evidence="3 4" key="1">
    <citation type="journal article" date="2019" name="Int. J. Syst. Evol. Microbiol.">
        <title>The Global Catalogue of Microorganisms (GCM) 10K type strain sequencing project: providing services to taxonomists for standard genome sequencing and annotation.</title>
        <authorList>
            <consortium name="The Broad Institute Genomics Platform"/>
            <consortium name="The Broad Institute Genome Sequencing Center for Infectious Disease"/>
            <person name="Wu L."/>
            <person name="Ma J."/>
        </authorList>
    </citation>
    <scope>NUCLEOTIDE SEQUENCE [LARGE SCALE GENOMIC DNA]</scope>
    <source>
        <strain evidence="3 4">JCM 15572</strain>
    </source>
</reference>
<keyword evidence="1" id="KW-0812">Transmembrane</keyword>
<feature type="transmembrane region" description="Helical" evidence="1">
    <location>
        <begin position="133"/>
        <end position="154"/>
    </location>
</feature>
<evidence type="ECO:0000313" key="4">
    <source>
        <dbReference type="Proteomes" id="UP001501705"/>
    </source>
</evidence>
<feature type="transmembrane region" description="Helical" evidence="1">
    <location>
        <begin position="191"/>
        <end position="212"/>
    </location>
</feature>